<dbReference type="InterPro" id="IPR003593">
    <property type="entry name" value="AAA+_ATPase"/>
</dbReference>
<evidence type="ECO:0000256" key="7">
    <source>
        <dbReference type="ARBA" id="ARBA00022967"/>
    </source>
</evidence>
<evidence type="ECO:0000256" key="3">
    <source>
        <dbReference type="ARBA" id="ARBA00022448"/>
    </source>
</evidence>
<dbReference type="InterPro" id="IPR027417">
    <property type="entry name" value="P-loop_NTPase"/>
</dbReference>
<evidence type="ECO:0000256" key="1">
    <source>
        <dbReference type="ARBA" id="ARBA00004236"/>
    </source>
</evidence>
<dbReference type="CDD" id="cd03225">
    <property type="entry name" value="ABC_cobalt_CbiO_domain1"/>
    <property type="match status" value="1"/>
</dbReference>
<evidence type="ECO:0000313" key="10">
    <source>
        <dbReference type="EMBL" id="MDS3861779.1"/>
    </source>
</evidence>
<dbReference type="PROSITE" id="PS00211">
    <property type="entry name" value="ABC_TRANSPORTER_1"/>
    <property type="match status" value="1"/>
</dbReference>
<dbReference type="GO" id="GO:0042626">
    <property type="term" value="F:ATPase-coupled transmembrane transporter activity"/>
    <property type="evidence" value="ECO:0007669"/>
    <property type="project" value="TreeGrafter"/>
</dbReference>
<comment type="caution">
    <text evidence="10">The sequence shown here is derived from an EMBL/GenBank/DDBJ whole genome shotgun (WGS) entry which is preliminary data.</text>
</comment>
<dbReference type="Proteomes" id="UP001268256">
    <property type="component" value="Unassembled WGS sequence"/>
</dbReference>
<evidence type="ECO:0000256" key="4">
    <source>
        <dbReference type="ARBA" id="ARBA00022475"/>
    </source>
</evidence>
<dbReference type="FunFam" id="3.40.50.300:FF:000224">
    <property type="entry name" value="Energy-coupling factor transporter ATP-binding protein EcfA"/>
    <property type="match status" value="1"/>
</dbReference>
<keyword evidence="3" id="KW-0813">Transport</keyword>
<sequence length="243" mass="27036">MALLTFQDVSYRYPCTEAVILKHLSLDIPAHKKTIILGHNGCGKSTLLCLANGLYRPQTGILLWRGQPLGYGSQELRQWRQRVGLAFQNPEHQLVAGTVAEDISYGLCNLKLPKAQIVSRLSQALEDFGLEALSERPLHQLSLGQKRRVALAGVMALQPELLLLDEPMAFLDGRQIRRLLGELTRIAQAGTTILMATHDLHLAQRWADWLVILHQGQVALTGPPPEVFSKVTALPELDLYPPY</sequence>
<organism evidence="10 11">
    <name type="scientific">Pseudocalidococcus azoricus BACA0444</name>
    <dbReference type="NCBI Taxonomy" id="2918990"/>
    <lineage>
        <taxon>Bacteria</taxon>
        <taxon>Bacillati</taxon>
        <taxon>Cyanobacteriota</taxon>
        <taxon>Cyanophyceae</taxon>
        <taxon>Acaryochloridales</taxon>
        <taxon>Thermosynechococcaceae</taxon>
        <taxon>Pseudocalidococcus</taxon>
        <taxon>Pseudocalidococcus azoricus</taxon>
    </lineage>
</organism>
<dbReference type="PROSITE" id="PS50893">
    <property type="entry name" value="ABC_TRANSPORTER_2"/>
    <property type="match status" value="1"/>
</dbReference>
<dbReference type="GO" id="GO:0005524">
    <property type="term" value="F:ATP binding"/>
    <property type="evidence" value="ECO:0007669"/>
    <property type="project" value="UniProtKB-KW"/>
</dbReference>
<dbReference type="GO" id="GO:0016887">
    <property type="term" value="F:ATP hydrolysis activity"/>
    <property type="evidence" value="ECO:0007669"/>
    <property type="project" value="InterPro"/>
</dbReference>
<keyword evidence="8" id="KW-0472">Membrane</keyword>
<evidence type="ECO:0000256" key="2">
    <source>
        <dbReference type="ARBA" id="ARBA00005417"/>
    </source>
</evidence>
<dbReference type="SMART" id="SM00382">
    <property type="entry name" value="AAA"/>
    <property type="match status" value="1"/>
</dbReference>
<evidence type="ECO:0000256" key="6">
    <source>
        <dbReference type="ARBA" id="ARBA00022840"/>
    </source>
</evidence>
<evidence type="ECO:0000256" key="8">
    <source>
        <dbReference type="ARBA" id="ARBA00023136"/>
    </source>
</evidence>
<keyword evidence="4" id="KW-1003">Cell membrane</keyword>
<dbReference type="InterPro" id="IPR015856">
    <property type="entry name" value="ABC_transpr_CbiO/EcfA_su"/>
</dbReference>
<reference evidence="11" key="1">
    <citation type="submission" date="2023-07" db="EMBL/GenBank/DDBJ databases">
        <authorList>
            <person name="Luz R."/>
            <person name="Cordeiro R."/>
            <person name="Fonseca A."/>
            <person name="Goncalves V."/>
        </authorList>
    </citation>
    <scope>NUCLEOTIDE SEQUENCE [LARGE SCALE GENOMIC DNA]</scope>
    <source>
        <strain evidence="11">BACA0444</strain>
    </source>
</reference>
<evidence type="ECO:0000313" key="11">
    <source>
        <dbReference type="Proteomes" id="UP001268256"/>
    </source>
</evidence>
<comment type="subcellular location">
    <subcellularLocation>
        <location evidence="1">Cell membrane</location>
    </subcellularLocation>
</comment>
<gene>
    <name evidence="10" type="ORF">RIF25_13295</name>
</gene>
<dbReference type="PANTHER" id="PTHR43553">
    <property type="entry name" value="HEAVY METAL TRANSPORTER"/>
    <property type="match status" value="1"/>
</dbReference>
<dbReference type="InterPro" id="IPR050095">
    <property type="entry name" value="ECF_ABC_transporter_ATP-bd"/>
</dbReference>
<dbReference type="EMBL" id="JAVMIP010000016">
    <property type="protein sequence ID" value="MDS3861779.1"/>
    <property type="molecule type" value="Genomic_DNA"/>
</dbReference>
<dbReference type="PANTHER" id="PTHR43553:SF24">
    <property type="entry name" value="ENERGY-COUPLING FACTOR TRANSPORTER ATP-BINDING PROTEIN ECFA1"/>
    <property type="match status" value="1"/>
</dbReference>
<dbReference type="InterPro" id="IPR003439">
    <property type="entry name" value="ABC_transporter-like_ATP-bd"/>
</dbReference>
<proteinExistence type="inferred from homology"/>
<keyword evidence="11" id="KW-1185">Reference proteome</keyword>
<dbReference type="Pfam" id="PF00005">
    <property type="entry name" value="ABC_tran"/>
    <property type="match status" value="1"/>
</dbReference>
<protein>
    <submittedName>
        <fullName evidence="10">ABC transporter ATP-binding protein</fullName>
    </submittedName>
</protein>
<keyword evidence="5" id="KW-0547">Nucleotide-binding</keyword>
<evidence type="ECO:0000256" key="5">
    <source>
        <dbReference type="ARBA" id="ARBA00022741"/>
    </source>
</evidence>
<name>A0AAE4JZ71_9CYAN</name>
<dbReference type="RefSeq" id="WP_322879008.1">
    <property type="nucleotide sequence ID" value="NZ_JAVMIP010000016.1"/>
</dbReference>
<keyword evidence="6 10" id="KW-0067">ATP-binding</keyword>
<accession>A0AAE4JZ71</accession>
<feature type="domain" description="ABC transporter" evidence="9">
    <location>
        <begin position="4"/>
        <end position="240"/>
    </location>
</feature>
<dbReference type="GO" id="GO:0043190">
    <property type="term" value="C:ATP-binding cassette (ABC) transporter complex"/>
    <property type="evidence" value="ECO:0007669"/>
    <property type="project" value="TreeGrafter"/>
</dbReference>
<dbReference type="InterPro" id="IPR017871">
    <property type="entry name" value="ABC_transporter-like_CS"/>
</dbReference>
<dbReference type="SUPFAM" id="SSF52540">
    <property type="entry name" value="P-loop containing nucleoside triphosphate hydrolases"/>
    <property type="match status" value="1"/>
</dbReference>
<comment type="similarity">
    <text evidence="2">Belongs to the ABC transporter superfamily.</text>
</comment>
<evidence type="ECO:0000259" key="9">
    <source>
        <dbReference type="PROSITE" id="PS50893"/>
    </source>
</evidence>
<keyword evidence="7" id="KW-1278">Translocase</keyword>
<dbReference type="AlphaFoldDB" id="A0AAE4JZ71"/>
<dbReference type="Gene3D" id="3.40.50.300">
    <property type="entry name" value="P-loop containing nucleotide triphosphate hydrolases"/>
    <property type="match status" value="1"/>
</dbReference>